<evidence type="ECO:0000259" key="13">
    <source>
        <dbReference type="PROSITE" id="PS51194"/>
    </source>
</evidence>
<dbReference type="PROSITE" id="PS51194">
    <property type="entry name" value="HELICASE_CTER"/>
    <property type="match status" value="1"/>
</dbReference>
<dbReference type="GeneID" id="36593730"/>
<dbReference type="PANTHER" id="PTHR45626">
    <property type="entry name" value="TRANSCRIPTION TERMINATION FACTOR 2-RELATED"/>
    <property type="match status" value="1"/>
</dbReference>
<accession>A0A2J6TNI0</accession>
<feature type="region of interest" description="Disordered" evidence="10">
    <location>
        <begin position="775"/>
        <end position="819"/>
    </location>
</feature>
<dbReference type="CDD" id="cd18793">
    <property type="entry name" value="SF2_C_SNF"/>
    <property type="match status" value="1"/>
</dbReference>
<reference evidence="14 15" key="1">
    <citation type="submission" date="2016-04" db="EMBL/GenBank/DDBJ databases">
        <title>A degradative enzymes factory behind the ericoid mycorrhizal symbiosis.</title>
        <authorList>
            <consortium name="DOE Joint Genome Institute"/>
            <person name="Martino E."/>
            <person name="Morin E."/>
            <person name="Grelet G."/>
            <person name="Kuo A."/>
            <person name="Kohler A."/>
            <person name="Daghino S."/>
            <person name="Barry K."/>
            <person name="Choi C."/>
            <person name="Cichocki N."/>
            <person name="Clum A."/>
            <person name="Copeland A."/>
            <person name="Hainaut M."/>
            <person name="Haridas S."/>
            <person name="Labutti K."/>
            <person name="Lindquist E."/>
            <person name="Lipzen A."/>
            <person name="Khouja H.-R."/>
            <person name="Murat C."/>
            <person name="Ohm R."/>
            <person name="Olson A."/>
            <person name="Spatafora J."/>
            <person name="Veneault-Fourrey C."/>
            <person name="Henrissat B."/>
            <person name="Grigoriev I."/>
            <person name="Martin F."/>
            <person name="Perotto S."/>
        </authorList>
    </citation>
    <scope>NUCLEOTIDE SEQUENCE [LARGE SCALE GENOMIC DNA]</scope>
    <source>
        <strain evidence="14 15">E</strain>
    </source>
</reference>
<keyword evidence="15" id="KW-1185">Reference proteome</keyword>
<evidence type="ECO:0008006" key="16">
    <source>
        <dbReference type="Google" id="ProtNLM"/>
    </source>
</evidence>
<evidence type="ECO:0000256" key="6">
    <source>
        <dbReference type="ARBA" id="ARBA00022806"/>
    </source>
</evidence>
<dbReference type="AlphaFoldDB" id="A0A2J6TNI0"/>
<feature type="compositionally biased region" description="Acidic residues" evidence="10">
    <location>
        <begin position="116"/>
        <end position="126"/>
    </location>
</feature>
<name>A0A2J6TNI0_9HELO</name>
<dbReference type="GO" id="GO:0016787">
    <property type="term" value="F:hydrolase activity"/>
    <property type="evidence" value="ECO:0007669"/>
    <property type="project" value="UniProtKB-KW"/>
</dbReference>
<sequence length="1059" mass="121170">MRDTDEDHSWMYDDFASDDEYETLKSLYTSLSRKEKASKITPNERMELFKLEKTLQMKTRLRAAAMQRDAVEEAEEDSLFVQESREDIVNRHRRNRPRCNSDVLEDDEMAKNFGDGDGDGDGDSSEDNTMMKMLQQELNGDGLDGPGEPELTKSGKPRKKRAKNAREYTEESRRRQKERSKTQRKKGRNSGFTSCSKPAIAKGKGKEKASVSKKGKKGTVKNGESLLRSGNFSHHSGIDNIGQMMLEDLMTNDPISDRLQNPIFNIEPEAPMLTRTKESQFQILFANVPTGDGSKANAKSIKNDKKALKEASRSFGYAQVKAQDGNLGKTVQTLACMVGNPPGPEDIKRKVKATLIVVPATVIDQWLDEIRIHAKHNTFPKIMRYKSSAHIPIEVLEDLDIVITSYSEVMKQFPFPDKESREKIAVIGYKDWRKSAMHKLGDLHLVNWYRVILDEAQAIKNNSARTSLACQNLKSVYRWCLTGTPLLNRLEELFPYLRFLKANYSMDWQTFQKYFCDPNAADSYNRISTLLSYTMMRRTMKTTILNRPIITLPPPHPEIQYIQFSPEEQLIYRITENRFRANLNAFFRHGEARRNYSIFMVQLLRLRQCTSHPFMLERTIKESWTLEDVAELKSRLSRLRRDSNSNSNPNRPFYEQCKVWVEDAELRRKAAERGKEDNIGEMGISEDFEELPFGQGDFGYQFSMQGALKTLSEKELFKRVTCSMCADMPVEAMKTDCGHIFCKDCIESYIHTAASGIADDYLSCPSCDRLFDNITPVHPPSENQDPSNSSSSHTGTPSKSRKYRETHKGTKGKDASGFEPHTYHSEWLEMSDNFPEDFPLTASAKTTVLKALLLRGFTEAPFDKVVIYVQFRQLARIVGRICHSENWPFLYLTGDRVLEDRTKVIHRFRDDKNIKILIAGLKCGGLGLNFPWANRCISLDLWWNHAVEQQAFGRIFRIGQNKHTYMTRIVVKNSVDMRLLTMQLHKLTNLEKAIKEDDDEEGEGCRRGGKVLGLRELANLFGFLREDGDGAILSVEADYDDVSHDGNRSLPVEDTSFLT</sequence>
<dbReference type="SMART" id="SM00490">
    <property type="entry name" value="HELICc"/>
    <property type="match status" value="1"/>
</dbReference>
<feature type="region of interest" description="Disordered" evidence="10">
    <location>
        <begin position="98"/>
        <end position="235"/>
    </location>
</feature>
<feature type="domain" description="Helicase C-terminal" evidence="13">
    <location>
        <begin position="848"/>
        <end position="1018"/>
    </location>
</feature>
<dbReference type="RefSeq" id="XP_024741474.1">
    <property type="nucleotide sequence ID" value="XM_024885653.1"/>
</dbReference>
<keyword evidence="8" id="KW-0067">ATP-binding</keyword>
<keyword evidence="6" id="KW-0347">Helicase</keyword>
<dbReference type="InterPro" id="IPR038718">
    <property type="entry name" value="SNF2-like_sf"/>
</dbReference>
<feature type="compositionally biased region" description="Basic and acidic residues" evidence="10">
    <location>
        <begin position="806"/>
        <end position="819"/>
    </location>
</feature>
<evidence type="ECO:0000313" key="14">
    <source>
        <dbReference type="EMBL" id="PMD64570.1"/>
    </source>
</evidence>
<dbReference type="InterPro" id="IPR014001">
    <property type="entry name" value="Helicase_ATP-bd"/>
</dbReference>
<dbReference type="PROSITE" id="PS51192">
    <property type="entry name" value="HELICASE_ATP_BIND_1"/>
    <property type="match status" value="1"/>
</dbReference>
<evidence type="ECO:0000313" key="15">
    <source>
        <dbReference type="Proteomes" id="UP000235371"/>
    </source>
</evidence>
<dbReference type="InParanoid" id="A0A2J6TNI0"/>
<evidence type="ECO:0000256" key="3">
    <source>
        <dbReference type="ARBA" id="ARBA00022741"/>
    </source>
</evidence>
<dbReference type="InterPro" id="IPR017907">
    <property type="entry name" value="Znf_RING_CS"/>
</dbReference>
<evidence type="ECO:0000256" key="1">
    <source>
        <dbReference type="ARBA" id="ARBA00007025"/>
    </source>
</evidence>
<dbReference type="SMART" id="SM00184">
    <property type="entry name" value="RING"/>
    <property type="match status" value="1"/>
</dbReference>
<dbReference type="Pfam" id="PF00097">
    <property type="entry name" value="zf-C3HC4"/>
    <property type="match status" value="1"/>
</dbReference>
<dbReference type="GO" id="GO:0008270">
    <property type="term" value="F:zinc ion binding"/>
    <property type="evidence" value="ECO:0007669"/>
    <property type="project" value="UniProtKB-KW"/>
</dbReference>
<protein>
    <recommendedName>
        <fullName evidence="16">P-loop containing nucleoside triphosphate hydrolase protein</fullName>
    </recommendedName>
</protein>
<dbReference type="STRING" id="1095630.A0A2J6TNI0"/>
<feature type="compositionally biased region" description="Basic and acidic residues" evidence="10">
    <location>
        <begin position="164"/>
        <end position="173"/>
    </location>
</feature>
<dbReference type="OrthoDB" id="448448at2759"/>
<dbReference type="InterPro" id="IPR000330">
    <property type="entry name" value="SNF2_N"/>
</dbReference>
<evidence type="ECO:0000256" key="8">
    <source>
        <dbReference type="ARBA" id="ARBA00022840"/>
    </source>
</evidence>
<proteinExistence type="inferred from homology"/>
<keyword evidence="2" id="KW-0479">Metal-binding</keyword>
<evidence type="ECO:0000256" key="7">
    <source>
        <dbReference type="ARBA" id="ARBA00022833"/>
    </source>
</evidence>
<evidence type="ECO:0000256" key="2">
    <source>
        <dbReference type="ARBA" id="ARBA00022723"/>
    </source>
</evidence>
<dbReference type="GO" id="GO:0006281">
    <property type="term" value="P:DNA repair"/>
    <property type="evidence" value="ECO:0007669"/>
    <property type="project" value="TreeGrafter"/>
</dbReference>
<dbReference type="Pfam" id="PF00271">
    <property type="entry name" value="Helicase_C"/>
    <property type="match status" value="1"/>
</dbReference>
<dbReference type="InterPro" id="IPR001650">
    <property type="entry name" value="Helicase_C-like"/>
</dbReference>
<dbReference type="Proteomes" id="UP000235371">
    <property type="component" value="Unassembled WGS sequence"/>
</dbReference>
<dbReference type="InterPro" id="IPR050628">
    <property type="entry name" value="SNF2_RAD54_helicase_TF"/>
</dbReference>
<dbReference type="PROSITE" id="PS00518">
    <property type="entry name" value="ZF_RING_1"/>
    <property type="match status" value="1"/>
</dbReference>
<dbReference type="PANTHER" id="PTHR45626:SF17">
    <property type="entry name" value="HELICASE-LIKE TRANSCRIPTION FACTOR"/>
    <property type="match status" value="1"/>
</dbReference>
<evidence type="ECO:0000256" key="4">
    <source>
        <dbReference type="ARBA" id="ARBA00022771"/>
    </source>
</evidence>
<organism evidence="14 15">
    <name type="scientific">Hyaloscypha bicolor E</name>
    <dbReference type="NCBI Taxonomy" id="1095630"/>
    <lineage>
        <taxon>Eukaryota</taxon>
        <taxon>Fungi</taxon>
        <taxon>Dikarya</taxon>
        <taxon>Ascomycota</taxon>
        <taxon>Pezizomycotina</taxon>
        <taxon>Leotiomycetes</taxon>
        <taxon>Helotiales</taxon>
        <taxon>Hyaloscyphaceae</taxon>
        <taxon>Hyaloscypha</taxon>
        <taxon>Hyaloscypha bicolor</taxon>
    </lineage>
</organism>
<feature type="compositionally biased region" description="Low complexity" evidence="10">
    <location>
        <begin position="780"/>
        <end position="798"/>
    </location>
</feature>
<dbReference type="InterPro" id="IPR018957">
    <property type="entry name" value="Znf_C3HC4_RING-type"/>
</dbReference>
<evidence type="ECO:0000256" key="9">
    <source>
        <dbReference type="PROSITE-ProRule" id="PRU00175"/>
    </source>
</evidence>
<dbReference type="PROSITE" id="PS50089">
    <property type="entry name" value="ZF_RING_2"/>
    <property type="match status" value="1"/>
</dbReference>
<dbReference type="Pfam" id="PF00176">
    <property type="entry name" value="SNF2-rel_dom"/>
    <property type="match status" value="1"/>
</dbReference>
<evidence type="ECO:0000259" key="12">
    <source>
        <dbReference type="PROSITE" id="PS51192"/>
    </source>
</evidence>
<dbReference type="CDD" id="cd18008">
    <property type="entry name" value="DEXDc_SHPRH-like"/>
    <property type="match status" value="1"/>
</dbReference>
<feature type="domain" description="RING-type" evidence="11">
    <location>
        <begin position="722"/>
        <end position="768"/>
    </location>
</feature>
<dbReference type="GO" id="GO:0005634">
    <property type="term" value="C:nucleus"/>
    <property type="evidence" value="ECO:0007669"/>
    <property type="project" value="TreeGrafter"/>
</dbReference>
<dbReference type="InterPro" id="IPR001841">
    <property type="entry name" value="Znf_RING"/>
</dbReference>
<dbReference type="InterPro" id="IPR013083">
    <property type="entry name" value="Znf_RING/FYVE/PHD"/>
</dbReference>
<dbReference type="Gene3D" id="3.40.50.300">
    <property type="entry name" value="P-loop containing nucleotide triphosphate hydrolases"/>
    <property type="match status" value="1"/>
</dbReference>
<dbReference type="Gene3D" id="3.30.40.10">
    <property type="entry name" value="Zinc/RING finger domain, C3HC4 (zinc finger)"/>
    <property type="match status" value="1"/>
</dbReference>
<dbReference type="SUPFAM" id="SSF57850">
    <property type="entry name" value="RING/U-box"/>
    <property type="match status" value="1"/>
</dbReference>
<evidence type="ECO:0000259" key="11">
    <source>
        <dbReference type="PROSITE" id="PS50089"/>
    </source>
</evidence>
<dbReference type="Gene3D" id="3.40.50.10810">
    <property type="entry name" value="Tandem AAA-ATPase domain"/>
    <property type="match status" value="1"/>
</dbReference>
<keyword evidence="4 9" id="KW-0863">Zinc-finger</keyword>
<keyword evidence="5" id="KW-0378">Hydrolase</keyword>
<keyword evidence="3" id="KW-0547">Nucleotide-binding</keyword>
<dbReference type="GO" id="GO:0004386">
    <property type="term" value="F:helicase activity"/>
    <property type="evidence" value="ECO:0007669"/>
    <property type="project" value="UniProtKB-KW"/>
</dbReference>
<dbReference type="SUPFAM" id="SSF52540">
    <property type="entry name" value="P-loop containing nucleoside triphosphate hydrolases"/>
    <property type="match status" value="2"/>
</dbReference>
<dbReference type="SMART" id="SM00487">
    <property type="entry name" value="DEXDc"/>
    <property type="match status" value="1"/>
</dbReference>
<feature type="compositionally biased region" description="Basic residues" evidence="10">
    <location>
        <begin position="174"/>
        <end position="188"/>
    </location>
</feature>
<keyword evidence="7" id="KW-0862">Zinc</keyword>
<feature type="domain" description="Helicase ATP-binding" evidence="12">
    <location>
        <begin position="327"/>
        <end position="503"/>
    </location>
</feature>
<dbReference type="InterPro" id="IPR027417">
    <property type="entry name" value="P-loop_NTPase"/>
</dbReference>
<evidence type="ECO:0000256" key="10">
    <source>
        <dbReference type="SAM" id="MobiDB-lite"/>
    </source>
</evidence>
<dbReference type="InterPro" id="IPR049730">
    <property type="entry name" value="SNF2/RAD54-like_C"/>
</dbReference>
<dbReference type="GO" id="GO:0008094">
    <property type="term" value="F:ATP-dependent activity, acting on DNA"/>
    <property type="evidence" value="ECO:0007669"/>
    <property type="project" value="TreeGrafter"/>
</dbReference>
<dbReference type="GO" id="GO:0005524">
    <property type="term" value="F:ATP binding"/>
    <property type="evidence" value="ECO:0007669"/>
    <property type="project" value="UniProtKB-KW"/>
</dbReference>
<gene>
    <name evidence="14" type="ORF">K444DRAFT_650721</name>
</gene>
<dbReference type="EMBL" id="KZ613749">
    <property type="protein sequence ID" value="PMD64570.1"/>
    <property type="molecule type" value="Genomic_DNA"/>
</dbReference>
<comment type="similarity">
    <text evidence="1">Belongs to the SNF2/RAD54 helicase family.</text>
</comment>
<evidence type="ECO:0000256" key="5">
    <source>
        <dbReference type="ARBA" id="ARBA00022801"/>
    </source>
</evidence>